<organism evidence="2 3">
    <name type="scientific">Candidatus Macondimonas diazotrophica</name>
    <dbReference type="NCBI Taxonomy" id="2305248"/>
    <lineage>
        <taxon>Bacteria</taxon>
        <taxon>Pseudomonadati</taxon>
        <taxon>Pseudomonadota</taxon>
        <taxon>Gammaproteobacteria</taxon>
        <taxon>Chromatiales</taxon>
        <taxon>Ectothiorhodospiraceae</taxon>
        <taxon>Candidatus Macondimonas</taxon>
    </lineage>
</organism>
<dbReference type="Proteomes" id="UP000297890">
    <property type="component" value="Unassembled WGS sequence"/>
</dbReference>
<evidence type="ECO:0000256" key="1">
    <source>
        <dbReference type="ARBA" id="ARBA00006018"/>
    </source>
</evidence>
<dbReference type="Pfam" id="PF01455">
    <property type="entry name" value="HupF_HypC"/>
    <property type="match status" value="1"/>
</dbReference>
<dbReference type="InterPro" id="IPR001109">
    <property type="entry name" value="Hydrogenase_HupF/HypC"/>
</dbReference>
<reference evidence="2 3" key="1">
    <citation type="journal article" date="2019" name="ISME J.">
        <title>Candidatus Macondimonas diazotrophica, a novel gammaproteobacterial genus dominating crude-oil-contaminated coastal sediments.</title>
        <authorList>
            <person name="Karthikeyan S."/>
            <person name="Konstantinidis K."/>
        </authorList>
    </citation>
    <scope>NUCLEOTIDE SEQUENCE [LARGE SCALE GENOMIC DNA]</scope>
    <source>
        <strain evidence="2 3">KTK01</strain>
    </source>
</reference>
<dbReference type="PANTHER" id="PTHR35177">
    <property type="entry name" value="HYDROGENASE MATURATION FACTOR HYBG"/>
    <property type="match status" value="1"/>
</dbReference>
<comment type="similarity">
    <text evidence="1">Belongs to the HupF/HypC family.</text>
</comment>
<dbReference type="PANTHER" id="PTHR35177:SF2">
    <property type="entry name" value="HYDROGENASE MATURATION FACTOR HYBG"/>
    <property type="match status" value="1"/>
</dbReference>
<evidence type="ECO:0000313" key="2">
    <source>
        <dbReference type="EMBL" id="TFZ82729.1"/>
    </source>
</evidence>
<dbReference type="AlphaFoldDB" id="A0A4Z0FAQ9"/>
<dbReference type="GO" id="GO:0005506">
    <property type="term" value="F:iron ion binding"/>
    <property type="evidence" value="ECO:0007669"/>
    <property type="project" value="TreeGrafter"/>
</dbReference>
<dbReference type="PRINTS" id="PR00445">
    <property type="entry name" value="HUPFHYPC"/>
</dbReference>
<dbReference type="OrthoDB" id="9806017at2"/>
<accession>A0A4Z0FAQ9</accession>
<dbReference type="Gene3D" id="2.30.30.140">
    <property type="match status" value="1"/>
</dbReference>
<dbReference type="GO" id="GO:1902670">
    <property type="term" value="F:carbon dioxide binding"/>
    <property type="evidence" value="ECO:0007669"/>
    <property type="project" value="TreeGrafter"/>
</dbReference>
<protein>
    <submittedName>
        <fullName evidence="2">HypC/HybG/HupF family hydrogenase formation chaperone</fullName>
    </submittedName>
</protein>
<keyword evidence="3" id="KW-1185">Reference proteome</keyword>
<gene>
    <name evidence="2" type="ORF">E4680_07150</name>
</gene>
<comment type="caution">
    <text evidence="2">The sequence shown here is derived from an EMBL/GenBank/DDBJ whole genome shotgun (WGS) entry which is preliminary data.</text>
</comment>
<proteinExistence type="inferred from homology"/>
<sequence>MCLAIAGRLLSEDGEDALFRTGRVDFGGVVKAVNLACVPEAEVGDLLLVHAGLAIGRIDPDRSRPLDRNVSGTEGV</sequence>
<dbReference type="EMBL" id="SRIO01000007">
    <property type="protein sequence ID" value="TFZ82729.1"/>
    <property type="molecule type" value="Genomic_DNA"/>
</dbReference>
<dbReference type="SUPFAM" id="SSF159127">
    <property type="entry name" value="HupF/HypC-like"/>
    <property type="match status" value="1"/>
</dbReference>
<dbReference type="RefSeq" id="WP_135281716.1">
    <property type="nucleotide sequence ID" value="NZ_SRIO01000007.1"/>
</dbReference>
<evidence type="ECO:0000313" key="3">
    <source>
        <dbReference type="Proteomes" id="UP000297890"/>
    </source>
</evidence>
<name>A0A4Z0FAQ9_9GAMM</name>
<dbReference type="GO" id="GO:0051604">
    <property type="term" value="P:protein maturation"/>
    <property type="evidence" value="ECO:0007669"/>
    <property type="project" value="TreeGrafter"/>
</dbReference>